<dbReference type="Pfam" id="PF21805">
    <property type="entry name" value="Imm5_like"/>
    <property type="match status" value="1"/>
</dbReference>
<name>A0A0K1QEF8_9BACT</name>
<organism evidence="2 3">
    <name type="scientific">Labilithrix luteola</name>
    <dbReference type="NCBI Taxonomy" id="1391654"/>
    <lineage>
        <taxon>Bacteria</taxon>
        <taxon>Pseudomonadati</taxon>
        <taxon>Myxococcota</taxon>
        <taxon>Polyangia</taxon>
        <taxon>Polyangiales</taxon>
        <taxon>Labilitrichaceae</taxon>
        <taxon>Labilithrix</taxon>
    </lineage>
</organism>
<protein>
    <recommendedName>
        <fullName evidence="1">Imm-5-like domain-containing protein</fullName>
    </recommendedName>
</protein>
<dbReference type="Proteomes" id="UP000064967">
    <property type="component" value="Chromosome"/>
</dbReference>
<dbReference type="InterPro" id="IPR048667">
    <property type="entry name" value="Imm5-like"/>
</dbReference>
<sequence>MRLEEEDLRQVTLYAATCARKVLSIFETAHPLDPRPREAIAEAEAFGAGKRRTALLRTVAWAAHAAAREIGDGPAAHAAYAASHAAAAAFLHPIASPHQIKHILGSAIHQALALEVGALNAPKDGDATNEHLRWAARLAPVSVRSVLRRYPAPHPGRGRFNELLSELDAELRG</sequence>
<dbReference type="STRING" id="1391654.AKJ09_10807"/>
<reference evidence="2 3" key="1">
    <citation type="submission" date="2015-08" db="EMBL/GenBank/DDBJ databases">
        <authorList>
            <person name="Babu N.S."/>
            <person name="Beckwith C.J."/>
            <person name="Beseler K.G."/>
            <person name="Brison A."/>
            <person name="Carone J.V."/>
            <person name="Caskin T.P."/>
            <person name="Diamond M."/>
            <person name="Durham M.E."/>
            <person name="Foxe J.M."/>
            <person name="Go M."/>
            <person name="Henderson B.A."/>
            <person name="Jones I.B."/>
            <person name="McGettigan J.A."/>
            <person name="Micheletti S.J."/>
            <person name="Nasrallah M.E."/>
            <person name="Ortiz D."/>
            <person name="Piller C.R."/>
            <person name="Privatt S.R."/>
            <person name="Schneider S.L."/>
            <person name="Sharp S."/>
            <person name="Smith T.C."/>
            <person name="Stanton J.D."/>
            <person name="Ullery H.E."/>
            <person name="Wilson R.J."/>
            <person name="Serrano M.G."/>
            <person name="Buck G."/>
            <person name="Lee V."/>
            <person name="Wang Y."/>
            <person name="Carvalho R."/>
            <person name="Voegtly L."/>
            <person name="Shi R."/>
            <person name="Duckworth R."/>
            <person name="Johnson A."/>
            <person name="Loviza R."/>
            <person name="Walstead R."/>
            <person name="Shah Z."/>
            <person name="Kiflezghi M."/>
            <person name="Wade K."/>
            <person name="Ball S.L."/>
            <person name="Bradley K.W."/>
            <person name="Asai D.J."/>
            <person name="Bowman C.A."/>
            <person name="Russell D.A."/>
            <person name="Pope W.H."/>
            <person name="Jacobs-Sera D."/>
            <person name="Hendrix R.W."/>
            <person name="Hatfull G.F."/>
        </authorList>
    </citation>
    <scope>NUCLEOTIDE SEQUENCE [LARGE SCALE GENOMIC DNA]</scope>
    <source>
        <strain evidence="2 3">DSM 27648</strain>
    </source>
</reference>
<keyword evidence="3" id="KW-1185">Reference proteome</keyword>
<dbReference type="AlphaFoldDB" id="A0A0K1QEF8"/>
<proteinExistence type="predicted"/>
<evidence type="ECO:0000313" key="3">
    <source>
        <dbReference type="Proteomes" id="UP000064967"/>
    </source>
</evidence>
<evidence type="ECO:0000259" key="1">
    <source>
        <dbReference type="Pfam" id="PF21805"/>
    </source>
</evidence>
<gene>
    <name evidence="2" type="ORF">AKJ09_10807</name>
</gene>
<accession>A0A0K1QEF8</accession>
<dbReference type="KEGG" id="llu:AKJ09_10807"/>
<dbReference type="EMBL" id="CP012333">
    <property type="protein sequence ID" value="AKV04144.1"/>
    <property type="molecule type" value="Genomic_DNA"/>
</dbReference>
<feature type="domain" description="Imm-5-like" evidence="1">
    <location>
        <begin position="3"/>
        <end position="120"/>
    </location>
</feature>
<evidence type="ECO:0000313" key="2">
    <source>
        <dbReference type="EMBL" id="AKV04144.1"/>
    </source>
</evidence>